<gene>
    <name evidence="1" type="ORF">CUW_1930</name>
</gene>
<dbReference type="Proteomes" id="UP000002938">
    <property type="component" value="Unassembled WGS sequence"/>
</dbReference>
<dbReference type="RefSeq" id="WP_006785931.1">
    <property type="nucleotide sequence ID" value="NZ_ADMN01000123.1"/>
</dbReference>
<accession>A0ABP2HXW4</accession>
<evidence type="ECO:0008006" key="3">
    <source>
        <dbReference type="Google" id="ProtNLM"/>
    </source>
</evidence>
<name>A0ABP2HXW4_9FIRM</name>
<comment type="caution">
    <text evidence="1">The sequence shown here is derived from an EMBL/GenBank/DDBJ whole genome shotgun (WGS) entry which is preliminary data.</text>
</comment>
<evidence type="ECO:0000313" key="1">
    <source>
        <dbReference type="EMBL" id="EFF62524.1"/>
    </source>
</evidence>
<reference evidence="1 2" key="1">
    <citation type="journal article" date="2011" name="J. Bacteriol.">
        <title>Draft Genome Sequence of Turicibacter sanguinis PC909, Isolated from Human Feces.</title>
        <authorList>
            <person name="Cuiv P.O."/>
            <person name="Klaassens E.S."/>
            <person name="Durkin A.S."/>
            <person name="Harkins D.M."/>
            <person name="Foster L."/>
            <person name="McCorrison J."/>
            <person name="Torralba M."/>
            <person name="Nelson K.E."/>
            <person name="Morrison M."/>
        </authorList>
    </citation>
    <scope>NUCLEOTIDE SEQUENCE [LARGE SCALE GENOMIC DNA]</scope>
    <source>
        <strain evidence="1 2">PC909</strain>
    </source>
</reference>
<proteinExistence type="predicted"/>
<protein>
    <recommendedName>
        <fullName evidence="3">Mobilization protein</fullName>
    </recommendedName>
</protein>
<organism evidence="1 2">
    <name type="scientific">Turicibacter sanguinis PC909</name>
    <dbReference type="NCBI Taxonomy" id="702450"/>
    <lineage>
        <taxon>Bacteria</taxon>
        <taxon>Bacillati</taxon>
        <taxon>Bacillota</taxon>
        <taxon>Erysipelotrichia</taxon>
        <taxon>Erysipelotrichales</taxon>
        <taxon>Turicibacteraceae</taxon>
        <taxon>Turicibacter</taxon>
    </lineage>
</organism>
<keyword evidence="2" id="KW-1185">Reference proteome</keyword>
<sequence>MKKTSKQSNKNRAEESTEKLRKTLVFSKKNADIYDELEKMKKKNINISEYICTLIREDLNKKINQSITDNKLEQIQSQLDFIQNLIQSKTFISTNESKTETPLVEVVSAKDIVVDDIEDMLGL</sequence>
<dbReference type="EMBL" id="ADMN01000123">
    <property type="protein sequence ID" value="EFF62524.1"/>
    <property type="molecule type" value="Genomic_DNA"/>
</dbReference>
<evidence type="ECO:0000313" key="2">
    <source>
        <dbReference type="Proteomes" id="UP000002938"/>
    </source>
</evidence>